<dbReference type="InterPro" id="IPR001279">
    <property type="entry name" value="Metallo-B-lactamas"/>
</dbReference>
<dbReference type="EC" id="3.1.2.6" evidence="2"/>
<dbReference type="InterPro" id="IPR036866">
    <property type="entry name" value="RibonucZ/Hydroxyglut_hydro"/>
</dbReference>
<dbReference type="Pfam" id="PF00753">
    <property type="entry name" value="Lactamase_B"/>
    <property type="match status" value="1"/>
</dbReference>
<evidence type="ECO:0000259" key="1">
    <source>
        <dbReference type="SMART" id="SM00849"/>
    </source>
</evidence>
<name>A0A6N2WYQ9_9FIRM</name>
<dbReference type="InterPro" id="IPR050855">
    <property type="entry name" value="NDM-1-like"/>
</dbReference>
<dbReference type="EMBL" id="CACRTF010000017">
    <property type="protein sequence ID" value="VYT46776.1"/>
    <property type="molecule type" value="Genomic_DNA"/>
</dbReference>
<dbReference type="GO" id="GO:0004416">
    <property type="term" value="F:hydroxyacylglutathione hydrolase activity"/>
    <property type="evidence" value="ECO:0007669"/>
    <property type="project" value="UniProtKB-EC"/>
</dbReference>
<feature type="domain" description="Metallo-beta-lactamase" evidence="1">
    <location>
        <begin position="61"/>
        <end position="258"/>
    </location>
</feature>
<dbReference type="SUPFAM" id="SSF56281">
    <property type="entry name" value="Metallo-hydrolase/oxidoreductase"/>
    <property type="match status" value="1"/>
</dbReference>
<keyword evidence="2" id="KW-0378">Hydrolase</keyword>
<dbReference type="SMART" id="SM00849">
    <property type="entry name" value="Lactamase_B"/>
    <property type="match status" value="1"/>
</dbReference>
<dbReference type="Gene3D" id="3.60.15.10">
    <property type="entry name" value="Ribonuclease Z/Hydroxyacylglutathione hydrolase-like"/>
    <property type="match status" value="1"/>
</dbReference>
<evidence type="ECO:0000313" key="2">
    <source>
        <dbReference type="EMBL" id="VYT46776.1"/>
    </source>
</evidence>
<reference evidence="2" key="1">
    <citation type="submission" date="2019-11" db="EMBL/GenBank/DDBJ databases">
        <authorList>
            <person name="Feng L."/>
        </authorList>
    </citation>
    <scope>NUCLEOTIDE SEQUENCE</scope>
    <source>
        <strain evidence="2">CbolteaeLFYP116</strain>
    </source>
</reference>
<gene>
    <name evidence="2" type="primary">gloB_5</name>
    <name evidence="2" type="ORF">CBLFYP116_04133</name>
</gene>
<dbReference type="RefSeq" id="WP_117440388.1">
    <property type="nucleotide sequence ID" value="NZ_CAUDQH010000037.1"/>
</dbReference>
<dbReference type="PANTHER" id="PTHR42951">
    <property type="entry name" value="METALLO-BETA-LACTAMASE DOMAIN-CONTAINING"/>
    <property type="match status" value="1"/>
</dbReference>
<organism evidence="2">
    <name type="scientific">Enterocloster bolteae</name>
    <dbReference type="NCBI Taxonomy" id="208479"/>
    <lineage>
        <taxon>Bacteria</taxon>
        <taxon>Bacillati</taxon>
        <taxon>Bacillota</taxon>
        <taxon>Clostridia</taxon>
        <taxon>Lachnospirales</taxon>
        <taxon>Lachnospiraceae</taxon>
        <taxon>Enterocloster</taxon>
    </lineage>
</organism>
<protein>
    <submittedName>
        <fullName evidence="2">Hydroxyacylglutathione hydrolase</fullName>
        <ecNumber evidence="2">3.1.2.6</ecNumber>
    </submittedName>
</protein>
<proteinExistence type="predicted"/>
<dbReference type="AlphaFoldDB" id="A0A6N2WYQ9"/>
<accession>A0A6N2WYQ9</accession>
<sequence length="315" mass="35274">MKSRIIQAEPIEELSAAYMKELRSHNNTRMVYEEINPYAEVYRFREHVYGIYTDNADGGGAPWSYLILGPEKAMLIDTGFGIGNLKGLAETITGGMPLIVVNTHSHRDHAYGNYQFDTVYCHEYAVPYLEQMMNPNVWDFLFDGKGNPIWLEFDPSDIIPYREYQIAGCPDGYCFCLGGDYQVELIFLGGHDAGHAGFLDKKSRILFCGDAFLSMWVMIGGPKPGMPYGEYATVREFSKNLKRLSGRTSEFDSLFPGHFIVDIGNTVVGNMLEACDAVIGNPDCFDYQVMRKGRITKYKSVKGLGALAYTDDGIG</sequence>
<dbReference type="PANTHER" id="PTHR42951:SF4">
    <property type="entry name" value="ACYL-COENZYME A THIOESTERASE MBLAC2"/>
    <property type="match status" value="1"/>
</dbReference>